<dbReference type="EMBL" id="LTAN01000003">
    <property type="protein sequence ID" value="OBR12504.1"/>
    <property type="molecule type" value="Genomic_DNA"/>
</dbReference>
<evidence type="ECO:0000256" key="1">
    <source>
        <dbReference type="SAM" id="MobiDB-lite"/>
    </source>
</evidence>
<sequence>MEQQHEQKQEHSTPANRRGAQHGTRPLRGPWYEWSARDVNEWMNPKIWSALAFSNHGPSLCHATVEIMFGFVEKIYAPIGIPYRDAADATWDRISTSREAEKEQKRKKERGSRLGDFKGAKAGMDANG</sequence>
<dbReference type="GeneID" id="28863882"/>
<dbReference type="KEGG" id="chig:CH63R_04800"/>
<feature type="compositionally biased region" description="Basic and acidic residues" evidence="1">
    <location>
        <begin position="95"/>
        <end position="119"/>
    </location>
</feature>
<feature type="compositionally biased region" description="Basic and acidic residues" evidence="1">
    <location>
        <begin position="1"/>
        <end position="11"/>
    </location>
</feature>
<comment type="caution">
    <text evidence="2">The sequence shown here is derived from an EMBL/GenBank/DDBJ whole genome shotgun (WGS) entry which is preliminary data.</text>
</comment>
<reference evidence="3" key="1">
    <citation type="journal article" date="2017" name="BMC Genomics">
        <title>Gapless genome assembly of Colletotrichum higginsianum reveals chromosome structure and association of transposable elements with secondary metabolite gene clusters.</title>
        <authorList>
            <person name="Dallery J.-F."/>
            <person name="Lapalu N."/>
            <person name="Zampounis A."/>
            <person name="Pigne S."/>
            <person name="Luyten I."/>
            <person name="Amselem J."/>
            <person name="Wittenberg A.H.J."/>
            <person name="Zhou S."/>
            <person name="de Queiroz M.V."/>
            <person name="Robin G.P."/>
            <person name="Auger A."/>
            <person name="Hainaut M."/>
            <person name="Henrissat B."/>
            <person name="Kim K.-T."/>
            <person name="Lee Y.-H."/>
            <person name="Lespinet O."/>
            <person name="Schwartz D.C."/>
            <person name="Thon M.R."/>
            <person name="O'Connell R.J."/>
        </authorList>
    </citation>
    <scope>NUCLEOTIDE SEQUENCE [LARGE SCALE GENOMIC DNA]</scope>
    <source>
        <strain evidence="3">IMI 349063</strain>
    </source>
</reference>
<evidence type="ECO:0000313" key="3">
    <source>
        <dbReference type="Proteomes" id="UP000092177"/>
    </source>
</evidence>
<keyword evidence="3" id="KW-1185">Reference proteome</keyword>
<dbReference type="AlphaFoldDB" id="A0A1B7YKP9"/>
<proteinExistence type="predicted"/>
<dbReference type="RefSeq" id="XP_018161021.1">
    <property type="nucleotide sequence ID" value="XM_018299775.1"/>
</dbReference>
<accession>A0A1B7YKP9</accession>
<dbReference type="VEuPathDB" id="FungiDB:CH63R_04800"/>
<dbReference type="Proteomes" id="UP000092177">
    <property type="component" value="Chromosome 3"/>
</dbReference>
<evidence type="ECO:0000313" key="2">
    <source>
        <dbReference type="EMBL" id="OBR12504.1"/>
    </source>
</evidence>
<organism evidence="2 3">
    <name type="scientific">Colletotrichum higginsianum (strain IMI 349063)</name>
    <name type="common">Crucifer anthracnose fungus</name>
    <dbReference type="NCBI Taxonomy" id="759273"/>
    <lineage>
        <taxon>Eukaryota</taxon>
        <taxon>Fungi</taxon>
        <taxon>Dikarya</taxon>
        <taxon>Ascomycota</taxon>
        <taxon>Pezizomycotina</taxon>
        <taxon>Sordariomycetes</taxon>
        <taxon>Hypocreomycetidae</taxon>
        <taxon>Glomerellales</taxon>
        <taxon>Glomerellaceae</taxon>
        <taxon>Colletotrichum</taxon>
        <taxon>Colletotrichum destructivum species complex</taxon>
    </lineage>
</organism>
<name>A0A1B7YKP9_COLHI</name>
<protein>
    <submittedName>
        <fullName evidence="2">Uncharacterized protein</fullName>
    </submittedName>
</protein>
<feature type="region of interest" description="Disordered" evidence="1">
    <location>
        <begin position="95"/>
        <end position="128"/>
    </location>
</feature>
<feature type="region of interest" description="Disordered" evidence="1">
    <location>
        <begin position="1"/>
        <end position="29"/>
    </location>
</feature>
<gene>
    <name evidence="2" type="ORF">CH63R_04800</name>
</gene>